<dbReference type="EMBL" id="QXGA01001514">
    <property type="protein sequence ID" value="KAE9116950.1"/>
    <property type="molecule type" value="Genomic_DNA"/>
</dbReference>
<dbReference type="Proteomes" id="UP000437068">
    <property type="component" value="Unassembled WGS sequence"/>
</dbReference>
<reference evidence="8 9" key="1">
    <citation type="submission" date="2018-08" db="EMBL/GenBank/DDBJ databases">
        <title>Genomic investigation of the strawberry pathogen Phytophthora fragariae indicates pathogenicity is determined by transcriptional variation in three key races.</title>
        <authorList>
            <person name="Adams T.M."/>
            <person name="Armitage A.D."/>
            <person name="Sobczyk M.K."/>
            <person name="Bates H.J."/>
            <person name="Dunwell J.M."/>
            <person name="Nellist C.F."/>
            <person name="Harrison R.J."/>
        </authorList>
    </citation>
    <scope>NUCLEOTIDE SEQUENCE [LARGE SCALE GENOMIC DNA]</scope>
    <source>
        <strain evidence="7 10">A4</strain>
        <strain evidence="6 11">BC-1</strain>
        <strain evidence="5 9">NOV-27</strain>
        <strain evidence="4 12">NOV-5</strain>
        <strain evidence="3 13">NOV-71</strain>
        <strain evidence="1 8">NOV-9</strain>
        <strain evidence="2 14">SCRP245</strain>
    </source>
</reference>
<dbReference type="EMBL" id="QXFW01001952">
    <property type="protein sequence ID" value="KAE8983800.1"/>
    <property type="molecule type" value="Genomic_DNA"/>
</dbReference>
<proteinExistence type="predicted"/>
<evidence type="ECO:0000313" key="4">
    <source>
        <dbReference type="EMBL" id="KAE9116950.1"/>
    </source>
</evidence>
<dbReference type="EMBL" id="QXFZ01000977">
    <property type="protein sequence ID" value="KAE9099830.1"/>
    <property type="molecule type" value="Genomic_DNA"/>
</dbReference>
<dbReference type="Proteomes" id="UP000441208">
    <property type="component" value="Unassembled WGS sequence"/>
</dbReference>
<evidence type="ECO:0008006" key="15">
    <source>
        <dbReference type="Google" id="ProtNLM"/>
    </source>
</evidence>
<name>A0A6A4C751_9STRA</name>
<evidence type="ECO:0000313" key="13">
    <source>
        <dbReference type="Proteomes" id="UP000441208"/>
    </source>
</evidence>
<evidence type="ECO:0000313" key="9">
    <source>
        <dbReference type="Proteomes" id="UP000433483"/>
    </source>
</evidence>
<evidence type="ECO:0000313" key="1">
    <source>
        <dbReference type="EMBL" id="KAE8934159.1"/>
    </source>
</evidence>
<dbReference type="CDD" id="cd01983">
    <property type="entry name" value="SIMIBI"/>
    <property type="match status" value="1"/>
</dbReference>
<dbReference type="EMBL" id="QXGB01002034">
    <property type="protein sequence ID" value="KAE9182362.1"/>
    <property type="molecule type" value="Genomic_DNA"/>
</dbReference>
<gene>
    <name evidence="7" type="ORF">PF001_g21464</name>
    <name evidence="6" type="ORF">PF002_g23502</name>
    <name evidence="5" type="ORF">PF005_g22523</name>
    <name evidence="4" type="ORF">PF006_g18927</name>
    <name evidence="3" type="ORF">PF007_g15738</name>
    <name evidence="1" type="ORF">PF009_g15857</name>
    <name evidence="2" type="ORF">PF011_g21032</name>
</gene>
<keyword evidence="9" id="KW-1185">Reference proteome</keyword>
<dbReference type="EMBL" id="QXGE01001961">
    <property type="protein sequence ID" value="KAE9286400.1"/>
    <property type="molecule type" value="Genomic_DNA"/>
</dbReference>
<evidence type="ECO:0000313" key="12">
    <source>
        <dbReference type="Proteomes" id="UP000440732"/>
    </source>
</evidence>
<dbReference type="Proteomes" id="UP000433483">
    <property type="component" value="Unassembled WGS sequence"/>
</dbReference>
<organism evidence="7 10">
    <name type="scientific">Phytophthora fragariae</name>
    <dbReference type="NCBI Taxonomy" id="53985"/>
    <lineage>
        <taxon>Eukaryota</taxon>
        <taxon>Sar</taxon>
        <taxon>Stramenopiles</taxon>
        <taxon>Oomycota</taxon>
        <taxon>Peronosporomycetes</taxon>
        <taxon>Peronosporales</taxon>
        <taxon>Peronosporaceae</taxon>
        <taxon>Phytophthora</taxon>
    </lineage>
</organism>
<evidence type="ECO:0000313" key="14">
    <source>
        <dbReference type="Proteomes" id="UP000460718"/>
    </source>
</evidence>
<evidence type="ECO:0000313" key="10">
    <source>
        <dbReference type="Proteomes" id="UP000437068"/>
    </source>
</evidence>
<evidence type="ECO:0000313" key="6">
    <source>
        <dbReference type="EMBL" id="KAE9194784.1"/>
    </source>
</evidence>
<dbReference type="Proteomes" id="UP000440367">
    <property type="component" value="Unassembled WGS sequence"/>
</dbReference>
<dbReference type="Proteomes" id="UP000460718">
    <property type="component" value="Unassembled WGS sequence"/>
</dbReference>
<accession>A0A6A4C751</accession>
<dbReference type="OrthoDB" id="97765at2759"/>
<protein>
    <recommendedName>
        <fullName evidence="15">Crinkler (CRN) family protein</fullName>
    </recommendedName>
</protein>
<dbReference type="Proteomes" id="UP000440732">
    <property type="component" value="Unassembled WGS sequence"/>
</dbReference>
<evidence type="ECO:0000313" key="2">
    <source>
        <dbReference type="EMBL" id="KAE8983800.1"/>
    </source>
</evidence>
<evidence type="ECO:0000313" key="8">
    <source>
        <dbReference type="Proteomes" id="UP000429523"/>
    </source>
</evidence>
<evidence type="ECO:0000313" key="11">
    <source>
        <dbReference type="Proteomes" id="UP000440367"/>
    </source>
</evidence>
<dbReference type="Proteomes" id="UP000429523">
    <property type="component" value="Unassembled WGS sequence"/>
</dbReference>
<dbReference type="EMBL" id="QXGD01002029">
    <property type="protein sequence ID" value="KAE9194784.1"/>
    <property type="molecule type" value="Genomic_DNA"/>
</dbReference>
<evidence type="ECO:0000313" key="7">
    <source>
        <dbReference type="EMBL" id="KAE9286400.1"/>
    </source>
</evidence>
<dbReference type="EMBL" id="QXGF01000938">
    <property type="protein sequence ID" value="KAE8934159.1"/>
    <property type="molecule type" value="Genomic_DNA"/>
</dbReference>
<evidence type="ECO:0000313" key="3">
    <source>
        <dbReference type="EMBL" id="KAE9099830.1"/>
    </source>
</evidence>
<comment type="caution">
    <text evidence="7">The sequence shown here is derived from an EMBL/GenBank/DDBJ whole genome shotgun (WGS) entry which is preliminary data.</text>
</comment>
<dbReference type="InterPro" id="IPR027417">
    <property type="entry name" value="P-loop_NTPase"/>
</dbReference>
<sequence length="566" mass="63462">MWFELVNRNGQPLGPADKLQGPLANVTDFWRALKGSRSSSADLDGVKASLLKVYRDRETYEKRISLAANDSIEGLGKEMETALIVEVPKVWFQLMDGGSLKDPMCVPPCHLRVEDLCSAAKAKFGDLLPKTVRASDLKVYQDLKEHGKPAGGTPLSMDSGIEKYGKRRENALIVEVPKIWFQLMDSDAHRAVTGVAYVPFSELGRVSDLCAAAKTMYKGSILKDVEASELKVYKNMKVYKDQAEGGLLSADSIVNEHGKTSRSALILEGPAYASLLRKRPGADIRQLVDEDTTKRQKQEKLLRDFEKLTVNEDEFQLEKLHSKQQSEHPIVMTPGMQEFGGGFGDFPPYYFVRMEEVVFWQLIKKLLPHPTKRIVIVGSPGVGKSCFLMLVAFYLACVEKKKVLLIRRVIQKKLSNVVVLFDGQGSYARVTNVPRSWMFKARDEAKGAVILVDGYDQDALGASDGLEPFHVLATSCQYDAKHDDPSHVVVLPAWRRDDLPHYAKLTNWVVDTGLCETTRLQPTIWQKLVKEQYFYSGGSLREFCEPRDELKRRAELAIDCLGSLLS</sequence>
<dbReference type="AlphaFoldDB" id="A0A6A4C751"/>
<evidence type="ECO:0000313" key="5">
    <source>
        <dbReference type="EMBL" id="KAE9182362.1"/>
    </source>
</evidence>
<dbReference type="SUPFAM" id="SSF52540">
    <property type="entry name" value="P-loop containing nucleoside triphosphate hydrolases"/>
    <property type="match status" value="1"/>
</dbReference>